<name>A0A9X2NUF8_9BACE</name>
<dbReference type="Proteomes" id="UP001143192">
    <property type="component" value="Unassembled WGS sequence"/>
</dbReference>
<dbReference type="AlphaFoldDB" id="A0A9X2NUF8"/>
<sequence length="170" mass="18416">MMRLVQARMKSVFDAIDKSVTEGSAGGINLTKEELANIQALGESALKGLNEDLLALMETLGYTGTSAGQKAELSALTQSIQGITETTAKELAALLNSVRFFVFQQTTDISAIRTLLDARYGLETEYSDSNPMLVELRAQTGYLEILSDRIDRVFAPSANSKGAGLRVFMQ</sequence>
<proteinExistence type="predicted"/>
<reference evidence="1" key="1">
    <citation type="journal article" date="2022" name="Arch. Microbiol.">
        <title>Bacteroides muris sp. nov. isolated from the cecum of wild-derived house mice.</title>
        <authorList>
            <person name="Fokt H."/>
            <person name="Unni R."/>
            <person name="Repnik U."/>
            <person name="Schmitz R.A."/>
            <person name="Bramkamp M."/>
            <person name="Baines J.F."/>
            <person name="Unterweger D."/>
        </authorList>
    </citation>
    <scope>NUCLEOTIDE SEQUENCE</scope>
    <source>
        <strain evidence="1">KH365_2</strain>
    </source>
</reference>
<reference evidence="1" key="2">
    <citation type="submission" date="2022-04" db="EMBL/GenBank/DDBJ databases">
        <authorList>
            <person name="Fokt H."/>
            <person name="Baines J."/>
        </authorList>
    </citation>
    <scope>NUCLEOTIDE SEQUENCE</scope>
    <source>
        <strain evidence="1">KH365_2</strain>
    </source>
</reference>
<gene>
    <name evidence="1" type="ORF">M1B79_17295</name>
</gene>
<dbReference type="RefSeq" id="WP_257932533.1">
    <property type="nucleotide sequence ID" value="NZ_JAMZED010000080.1"/>
</dbReference>
<keyword evidence="2" id="KW-1185">Reference proteome</keyword>
<accession>A0A9X2NUF8</accession>
<evidence type="ECO:0000313" key="2">
    <source>
        <dbReference type="Proteomes" id="UP001143192"/>
    </source>
</evidence>
<protein>
    <submittedName>
        <fullName evidence="1">Uncharacterized protein</fullName>
    </submittedName>
</protein>
<evidence type="ECO:0000313" key="1">
    <source>
        <dbReference type="EMBL" id="MCR6506363.1"/>
    </source>
</evidence>
<comment type="caution">
    <text evidence="1">The sequence shown here is derived from an EMBL/GenBank/DDBJ whole genome shotgun (WGS) entry which is preliminary data.</text>
</comment>
<dbReference type="EMBL" id="JAMZED010000080">
    <property type="protein sequence ID" value="MCR6506363.1"/>
    <property type="molecule type" value="Genomic_DNA"/>
</dbReference>
<organism evidence="1 2">
    <name type="scientific">Bacteroides muris</name>
    <name type="common">ex Fokt et al. 2023</name>
    <dbReference type="NCBI Taxonomy" id="2937417"/>
    <lineage>
        <taxon>Bacteria</taxon>
        <taxon>Pseudomonadati</taxon>
        <taxon>Bacteroidota</taxon>
        <taxon>Bacteroidia</taxon>
        <taxon>Bacteroidales</taxon>
        <taxon>Bacteroidaceae</taxon>
        <taxon>Bacteroides</taxon>
    </lineage>
</organism>